<evidence type="ECO:0000313" key="1">
    <source>
        <dbReference type="EMBL" id="QJA93693.1"/>
    </source>
</evidence>
<dbReference type="InterPro" id="IPR004260">
    <property type="entry name" value="Pyr-dimer_DNA_glycosylase"/>
</dbReference>
<sequence>MSSLECLDYRRLGKQRVESYQIIQILEGKPSRWKNHPAVKMWTGYTNSLILYYNLNLMVWEYRGYNNIKLQKMELVNDIMKYPWWFGNERFHQAHREALLWKNFGWYSRFKWVETPQLDYWWPIEEL</sequence>
<dbReference type="AlphaFoldDB" id="A0A6M3LGY7"/>
<reference evidence="1" key="1">
    <citation type="submission" date="2020-03" db="EMBL/GenBank/DDBJ databases">
        <title>The deep terrestrial virosphere.</title>
        <authorList>
            <person name="Holmfeldt K."/>
            <person name="Nilsson E."/>
            <person name="Simone D."/>
            <person name="Lopez-Fernandez M."/>
            <person name="Wu X."/>
            <person name="de Brujin I."/>
            <person name="Lundin D."/>
            <person name="Andersson A."/>
            <person name="Bertilsson S."/>
            <person name="Dopson M."/>
        </authorList>
    </citation>
    <scope>NUCLEOTIDE SEQUENCE</scope>
    <source>
        <strain evidence="1">MM415B04142</strain>
    </source>
</reference>
<gene>
    <name evidence="1" type="ORF">MM415B04142_0013</name>
</gene>
<name>A0A6M3LGY7_9ZZZZ</name>
<organism evidence="1">
    <name type="scientific">viral metagenome</name>
    <dbReference type="NCBI Taxonomy" id="1070528"/>
    <lineage>
        <taxon>unclassified sequences</taxon>
        <taxon>metagenomes</taxon>
        <taxon>organismal metagenomes</taxon>
    </lineage>
</organism>
<dbReference type="EMBL" id="MT143169">
    <property type="protein sequence ID" value="QJA93693.1"/>
    <property type="molecule type" value="Genomic_DNA"/>
</dbReference>
<dbReference type="Pfam" id="PF03013">
    <property type="entry name" value="Pyr_excise"/>
    <property type="match status" value="1"/>
</dbReference>
<proteinExistence type="predicted"/>
<accession>A0A6M3LGY7</accession>
<protein>
    <submittedName>
        <fullName evidence="1">Uncharacterized protein</fullName>
    </submittedName>
</protein>